<gene>
    <name evidence="4" type="ORF">F2P45_08090</name>
</gene>
<feature type="signal peptide" evidence="2">
    <location>
        <begin position="1"/>
        <end position="24"/>
    </location>
</feature>
<dbReference type="Pfam" id="PF00497">
    <property type="entry name" value="SBP_bac_3"/>
    <property type="match status" value="1"/>
</dbReference>
<evidence type="ECO:0000313" key="5">
    <source>
        <dbReference type="Proteomes" id="UP000609726"/>
    </source>
</evidence>
<dbReference type="InterPro" id="IPR001638">
    <property type="entry name" value="Solute-binding_3/MltF_N"/>
</dbReference>
<evidence type="ECO:0000256" key="1">
    <source>
        <dbReference type="ARBA" id="ARBA00022729"/>
    </source>
</evidence>
<feature type="domain" description="Solute-binding protein family 3/N-terminal" evidence="3">
    <location>
        <begin position="48"/>
        <end position="254"/>
    </location>
</feature>
<dbReference type="PANTHER" id="PTHR35936:SF25">
    <property type="entry name" value="ABC TRANSPORTER SUBSTRATE-BINDING PROTEIN"/>
    <property type="match status" value="1"/>
</dbReference>
<proteinExistence type="predicted"/>
<dbReference type="PANTHER" id="PTHR35936">
    <property type="entry name" value="MEMBRANE-BOUND LYTIC MUREIN TRANSGLYCOSYLASE F"/>
    <property type="match status" value="1"/>
</dbReference>
<keyword evidence="5" id="KW-1185">Reference proteome</keyword>
<sequence length="261" mass="28867">MKRSDSPVNVARRALLLSAAAALAGPAATARSGPRELLVVGAHFARVYERANGEFSGMAVEIIRAIAGDLGQPVHFELYPWARAQSMVAQGQADILVGPYKSPERLASFAFSERPFYQDQMVFFSRSNAPFAWDGTYASLRDKRIVIINGWAYGDEFNAARDQLTVSVTNSVESALTMLSHGRVDLFASNVRNTEPVIPLLALEGKVMPVGRTISLQRGFFAFPKRPEYDVMRARFDRAFNAWVDSGELRKLGKRLNVQVP</sequence>
<dbReference type="RefSeq" id="WP_166872875.1">
    <property type="nucleotide sequence ID" value="NZ_WHJH01000006.1"/>
</dbReference>
<evidence type="ECO:0000313" key="4">
    <source>
        <dbReference type="EMBL" id="NHZ88974.1"/>
    </source>
</evidence>
<evidence type="ECO:0000256" key="2">
    <source>
        <dbReference type="SAM" id="SignalP"/>
    </source>
</evidence>
<dbReference type="PROSITE" id="PS51318">
    <property type="entry name" value="TAT"/>
    <property type="match status" value="1"/>
</dbReference>
<dbReference type="SUPFAM" id="SSF53850">
    <property type="entry name" value="Periplasmic binding protein-like II"/>
    <property type="match status" value="1"/>
</dbReference>
<dbReference type="Gene3D" id="3.40.190.10">
    <property type="entry name" value="Periplasmic binding protein-like II"/>
    <property type="match status" value="2"/>
</dbReference>
<name>A0ABX0NQ32_9BURK</name>
<keyword evidence="1 2" id="KW-0732">Signal</keyword>
<comment type="caution">
    <text evidence="4">The sequence shown here is derived from an EMBL/GenBank/DDBJ whole genome shotgun (WGS) entry which is preliminary data.</text>
</comment>
<evidence type="ECO:0000259" key="3">
    <source>
        <dbReference type="Pfam" id="PF00497"/>
    </source>
</evidence>
<dbReference type="InterPro" id="IPR006311">
    <property type="entry name" value="TAT_signal"/>
</dbReference>
<protein>
    <submittedName>
        <fullName evidence="4">Transporter substrate-binding domain-containing protein</fullName>
    </submittedName>
</protein>
<reference evidence="4 5" key="1">
    <citation type="submission" date="2019-10" db="EMBL/GenBank/DDBJ databases">
        <title>Taxonomy of Antarctic Massilia spp.: description of Massilia rubra sp. nov., Massilia aquatica sp. nov., Massilia mucilaginosa sp. nov., Massilia frigida sp. nov. isolated from streams, lakes and regoliths.</title>
        <authorList>
            <person name="Holochova P."/>
            <person name="Sedlacek I."/>
            <person name="Kralova S."/>
            <person name="Maslanova I."/>
            <person name="Busse H.-J."/>
            <person name="Stankova E."/>
            <person name="Vrbovska V."/>
            <person name="Kovarovic V."/>
            <person name="Bartak M."/>
            <person name="Svec P."/>
            <person name="Pantucek R."/>
        </authorList>
    </citation>
    <scope>NUCLEOTIDE SEQUENCE [LARGE SCALE GENOMIC DNA]</scope>
    <source>
        <strain evidence="4 5">CCM 8733</strain>
    </source>
</reference>
<accession>A0ABX0NQ32</accession>
<dbReference type="EMBL" id="WHJH01000006">
    <property type="protein sequence ID" value="NHZ88974.1"/>
    <property type="molecule type" value="Genomic_DNA"/>
</dbReference>
<dbReference type="Proteomes" id="UP000609726">
    <property type="component" value="Unassembled WGS sequence"/>
</dbReference>
<organism evidence="4 5">
    <name type="scientific">Massilia mucilaginosa</name>
    <dbReference type="NCBI Taxonomy" id="2609282"/>
    <lineage>
        <taxon>Bacteria</taxon>
        <taxon>Pseudomonadati</taxon>
        <taxon>Pseudomonadota</taxon>
        <taxon>Betaproteobacteria</taxon>
        <taxon>Burkholderiales</taxon>
        <taxon>Oxalobacteraceae</taxon>
        <taxon>Telluria group</taxon>
        <taxon>Massilia</taxon>
    </lineage>
</organism>
<feature type="chain" id="PRO_5045971306" evidence="2">
    <location>
        <begin position="25"/>
        <end position="261"/>
    </location>
</feature>